<reference evidence="14 15" key="1">
    <citation type="submission" date="2014-03" db="EMBL/GenBank/DDBJ databases">
        <title>Genomics of Bifidobacteria.</title>
        <authorList>
            <person name="Ventura M."/>
            <person name="Milani C."/>
            <person name="Lugli G.A."/>
        </authorList>
    </citation>
    <scope>NUCLEOTIDE SEQUENCE [LARGE SCALE GENOMIC DNA]</scope>
    <source>
        <strain evidence="15">JCM 15918</strain>
    </source>
</reference>
<dbReference type="InterPro" id="IPR003602">
    <property type="entry name" value="Topo_IA_DNA-bd_dom"/>
</dbReference>
<dbReference type="EMBL" id="JGZQ01000003">
    <property type="protein sequence ID" value="KFI98306.1"/>
    <property type="molecule type" value="Genomic_DNA"/>
</dbReference>
<comment type="similarity">
    <text evidence="2">Belongs to the type IA topoisomerase family.</text>
</comment>
<evidence type="ECO:0000313" key="15">
    <source>
        <dbReference type="Proteomes" id="UP000029091"/>
    </source>
</evidence>
<evidence type="ECO:0000259" key="12">
    <source>
        <dbReference type="PROSITE" id="PS50880"/>
    </source>
</evidence>
<sequence length="746" mass="82180">MDWTTVIGRDLELRLVIAEKRSVAFAIAQALGNIGQGDGYVSAGGALISWAQGHLVELADPEAYSDMPWSERKWSMESLPIDPKTWRWELSGAKGATQRYRSLAGLIRSDRVTELVNACDPDREGEAIFRRILMSANVEKPSLRLWVASLDEQAIRDAWNRMTPESDYDGLAAAADARAKADWLVGMNASRAHTLAWRRPLSLGRVRTPTLNMVVQRDLAIESHRPTPFWRLVVPMDGWTLESGKIEDRASADRILADAKGLPVDVLDVERRREHAKPPTLFDLTGLQKAMNDRHGLTAEQTLDGLQNLYEMKVATYPRTDSKYITHDDVEGLRELLQPRYALGFLDQRPVEAIHDLYSAGGFDPMRCVADDKVAGHTAILPTRRLTYDVFQHDMTDIERKIMTVILTRMWASCATDRIHDTVKVDAVLDERHSDGSTERVPLSASSDATVEAGWAAIENASKTDGEGGKPSNRIPGSLGRGPLSQSGSPSLAEGVSAPPKPFTEATLLSAMKHASRFVADSDLKAALDDDTSHSGGIGTPATRAGILESLVKSGYLQRKGKQIRSTTAGRMLVGVAVDELKDVKLTAQWEQSLADIEHGRGDETSFLNEIRTACAAMPGRVMEMTQRDSLRQLAQQAGERESFGPCPRCGKPVVKTGSIWQCSSNKSVKDDTGAWKLSEGCGYKIFSEKFGKKLTDSMVRRTLEGKRPKVSGLKSKAGKTFDARLVPDRQYGIGLSFDDLNRKKK</sequence>
<evidence type="ECO:0000256" key="3">
    <source>
        <dbReference type="ARBA" id="ARBA00012891"/>
    </source>
</evidence>
<dbReference type="GO" id="GO:0006265">
    <property type="term" value="P:DNA topological change"/>
    <property type="evidence" value="ECO:0007669"/>
    <property type="project" value="InterPro"/>
</dbReference>
<evidence type="ECO:0000256" key="2">
    <source>
        <dbReference type="ARBA" id="ARBA00009446"/>
    </source>
</evidence>
<evidence type="ECO:0000256" key="4">
    <source>
        <dbReference type="ARBA" id="ARBA00023029"/>
    </source>
</evidence>
<dbReference type="InterPro" id="IPR000380">
    <property type="entry name" value="Topo_IA"/>
</dbReference>
<dbReference type="GO" id="GO:0003917">
    <property type="term" value="F:DNA topoisomerase type I (single strand cut, ATP-independent) activity"/>
    <property type="evidence" value="ECO:0007669"/>
    <property type="project" value="UniProtKB-EC"/>
</dbReference>
<feature type="domain" description="Toprim" evidence="12">
    <location>
        <begin position="13"/>
        <end position="151"/>
    </location>
</feature>
<dbReference type="GO" id="GO:0003677">
    <property type="term" value="F:DNA binding"/>
    <property type="evidence" value="ECO:0007669"/>
    <property type="project" value="UniProtKB-KW"/>
</dbReference>
<evidence type="ECO:0000256" key="5">
    <source>
        <dbReference type="ARBA" id="ARBA00023125"/>
    </source>
</evidence>
<comment type="catalytic activity">
    <reaction evidence="1">
        <text>ATP-independent breakage of single-stranded DNA, followed by passage and rejoining.</text>
        <dbReference type="EC" id="5.6.2.1"/>
    </reaction>
</comment>
<dbReference type="InterPro" id="IPR003601">
    <property type="entry name" value="Topo_IA_2"/>
</dbReference>
<dbReference type="SMART" id="SM00436">
    <property type="entry name" value="TOP1Bc"/>
    <property type="match status" value="1"/>
</dbReference>
<evidence type="ECO:0000256" key="11">
    <source>
        <dbReference type="SAM" id="MobiDB-lite"/>
    </source>
</evidence>
<evidence type="ECO:0000256" key="10">
    <source>
        <dbReference type="ARBA" id="ARBA00032877"/>
    </source>
</evidence>
<dbReference type="InterPro" id="IPR013497">
    <property type="entry name" value="Topo_IA_cen"/>
</dbReference>
<keyword evidence="4" id="KW-0799">Topoisomerase</keyword>
<dbReference type="InterPro" id="IPR006171">
    <property type="entry name" value="TOPRIM_dom"/>
</dbReference>
<gene>
    <name evidence="14" type="ORF">BSTER_0888</name>
</gene>
<dbReference type="Proteomes" id="UP000029091">
    <property type="component" value="Unassembled WGS sequence"/>
</dbReference>
<dbReference type="InterPro" id="IPR013826">
    <property type="entry name" value="Topo_IA_cen_sub3"/>
</dbReference>
<dbReference type="PANTHER" id="PTHR11390:SF21">
    <property type="entry name" value="DNA TOPOISOMERASE 3-ALPHA"/>
    <property type="match status" value="1"/>
</dbReference>
<dbReference type="PROSITE" id="PS52039">
    <property type="entry name" value="TOPO_IA_2"/>
    <property type="match status" value="1"/>
</dbReference>
<dbReference type="InterPro" id="IPR013824">
    <property type="entry name" value="Topo_IA_cen_sub1"/>
</dbReference>
<dbReference type="PANTHER" id="PTHR11390">
    <property type="entry name" value="PROKARYOTIC DNA TOPOISOMERASE"/>
    <property type="match status" value="1"/>
</dbReference>
<dbReference type="GO" id="GO:0006281">
    <property type="term" value="P:DNA repair"/>
    <property type="evidence" value="ECO:0007669"/>
    <property type="project" value="TreeGrafter"/>
</dbReference>
<dbReference type="GO" id="GO:0043597">
    <property type="term" value="C:cytoplasmic replication fork"/>
    <property type="evidence" value="ECO:0007669"/>
    <property type="project" value="TreeGrafter"/>
</dbReference>
<accession>A0A087DS06</accession>
<dbReference type="Pfam" id="PF13342">
    <property type="entry name" value="Toprim_Crpt"/>
    <property type="match status" value="1"/>
</dbReference>
<evidence type="ECO:0000256" key="7">
    <source>
        <dbReference type="ARBA" id="ARBA00030003"/>
    </source>
</evidence>
<feature type="domain" description="Topo IA-type catalytic" evidence="13">
    <location>
        <begin position="168"/>
        <end position="619"/>
    </location>
</feature>
<comment type="caution">
    <text evidence="14">The sequence shown here is derived from an EMBL/GenBank/DDBJ whole genome shotgun (WGS) entry which is preliminary data.</text>
</comment>
<dbReference type="CDD" id="cd03362">
    <property type="entry name" value="TOPRIM_TopoIA_TopoIII"/>
    <property type="match status" value="1"/>
</dbReference>
<proteinExistence type="inferred from homology"/>
<dbReference type="Gene3D" id="2.70.20.10">
    <property type="entry name" value="Topoisomerase I, domain 3"/>
    <property type="match status" value="1"/>
</dbReference>
<dbReference type="InterPro" id="IPR034144">
    <property type="entry name" value="TOPRIM_TopoIII"/>
</dbReference>
<dbReference type="PROSITE" id="PS50880">
    <property type="entry name" value="TOPRIM"/>
    <property type="match status" value="1"/>
</dbReference>
<dbReference type="InterPro" id="IPR025589">
    <property type="entry name" value="Toprim_C_rpt"/>
</dbReference>
<evidence type="ECO:0000256" key="9">
    <source>
        <dbReference type="ARBA" id="ARBA00032235"/>
    </source>
</evidence>
<organism evidence="14 15">
    <name type="scientific">Bifidobacterium adolescentis JCM 15918</name>
    <dbReference type="NCBI Taxonomy" id="1437612"/>
    <lineage>
        <taxon>Bacteria</taxon>
        <taxon>Bacillati</taxon>
        <taxon>Actinomycetota</taxon>
        <taxon>Actinomycetes</taxon>
        <taxon>Bifidobacteriales</taxon>
        <taxon>Bifidobacteriaceae</taxon>
        <taxon>Bifidobacterium</taxon>
    </lineage>
</organism>
<dbReference type="Gene3D" id="1.10.290.10">
    <property type="entry name" value="Topoisomerase I, domain 4"/>
    <property type="match status" value="1"/>
</dbReference>
<feature type="region of interest" description="Disordered" evidence="11">
    <location>
        <begin position="460"/>
        <end position="499"/>
    </location>
</feature>
<dbReference type="EC" id="5.6.2.1" evidence="3"/>
<dbReference type="InterPro" id="IPR023405">
    <property type="entry name" value="Topo_IA_core_domain"/>
</dbReference>
<dbReference type="Gene3D" id="1.10.460.10">
    <property type="entry name" value="Topoisomerase I, domain 2"/>
    <property type="match status" value="1"/>
</dbReference>
<dbReference type="SMART" id="SM00437">
    <property type="entry name" value="TOP1Ac"/>
    <property type="match status" value="1"/>
</dbReference>
<dbReference type="SUPFAM" id="SSF56712">
    <property type="entry name" value="Prokaryotic type I DNA topoisomerase"/>
    <property type="match status" value="1"/>
</dbReference>
<dbReference type="Pfam" id="PF01751">
    <property type="entry name" value="Toprim"/>
    <property type="match status" value="1"/>
</dbReference>
<dbReference type="AlphaFoldDB" id="A0A087DS06"/>
<dbReference type="GO" id="GO:0006310">
    <property type="term" value="P:DNA recombination"/>
    <property type="evidence" value="ECO:0007669"/>
    <property type="project" value="TreeGrafter"/>
</dbReference>
<dbReference type="InterPro" id="IPR013825">
    <property type="entry name" value="Topo_IA_cen_sub2"/>
</dbReference>
<name>A0A087DS06_BIFAD</name>
<evidence type="ECO:0000259" key="13">
    <source>
        <dbReference type="PROSITE" id="PS52039"/>
    </source>
</evidence>
<dbReference type="Gene3D" id="3.40.50.140">
    <property type="match status" value="1"/>
</dbReference>
<evidence type="ECO:0000256" key="6">
    <source>
        <dbReference type="ARBA" id="ARBA00023235"/>
    </source>
</evidence>
<evidence type="ECO:0000313" key="14">
    <source>
        <dbReference type="EMBL" id="KFI98306.1"/>
    </source>
</evidence>
<dbReference type="SMART" id="SM00493">
    <property type="entry name" value="TOPRIM"/>
    <property type="match status" value="1"/>
</dbReference>
<keyword evidence="6 14" id="KW-0413">Isomerase</keyword>
<dbReference type="PRINTS" id="PR00417">
    <property type="entry name" value="PRTPISMRASEI"/>
</dbReference>
<protein>
    <recommendedName>
        <fullName evidence="3">DNA topoisomerase</fullName>
        <ecNumber evidence="3">5.6.2.1</ecNumber>
    </recommendedName>
    <alternativeName>
        <fullName evidence="10">Omega-protein</fullName>
    </alternativeName>
    <alternativeName>
        <fullName evidence="9">Relaxing enzyme</fullName>
    </alternativeName>
    <alternativeName>
        <fullName evidence="7">Swivelase</fullName>
    </alternativeName>
    <alternativeName>
        <fullName evidence="8">Untwisting enzyme</fullName>
    </alternativeName>
</protein>
<evidence type="ECO:0000256" key="8">
    <source>
        <dbReference type="ARBA" id="ARBA00031985"/>
    </source>
</evidence>
<evidence type="ECO:0000256" key="1">
    <source>
        <dbReference type="ARBA" id="ARBA00000213"/>
    </source>
</evidence>
<dbReference type="Pfam" id="PF01131">
    <property type="entry name" value="Topoisom_bac"/>
    <property type="match status" value="1"/>
</dbReference>
<keyword evidence="5" id="KW-0238">DNA-binding</keyword>